<name>A0A022RZB4_ERYGU</name>
<reference evidence="2 3" key="1">
    <citation type="journal article" date="2013" name="Proc. Natl. Acad. Sci. U.S.A.">
        <title>Fine-scale variation in meiotic recombination in Mimulus inferred from population shotgun sequencing.</title>
        <authorList>
            <person name="Hellsten U."/>
            <person name="Wright K.M."/>
            <person name="Jenkins J."/>
            <person name="Shu S."/>
            <person name="Yuan Y."/>
            <person name="Wessler S.R."/>
            <person name="Schmutz J."/>
            <person name="Willis J.H."/>
            <person name="Rokhsar D.S."/>
        </authorList>
    </citation>
    <scope>NUCLEOTIDE SEQUENCE [LARGE SCALE GENOMIC DNA]</scope>
    <source>
        <strain evidence="3">cv. DUN x IM62</strain>
    </source>
</reference>
<keyword evidence="3" id="KW-1185">Reference proteome</keyword>
<evidence type="ECO:0000313" key="2">
    <source>
        <dbReference type="EMBL" id="EYU45346.1"/>
    </source>
</evidence>
<evidence type="ECO:0000256" key="1">
    <source>
        <dbReference type="SAM" id="MobiDB-lite"/>
    </source>
</evidence>
<dbReference type="GO" id="GO:0003690">
    <property type="term" value="F:double-stranded DNA binding"/>
    <property type="evidence" value="ECO:0007669"/>
    <property type="project" value="InterPro"/>
</dbReference>
<organism evidence="2 3">
    <name type="scientific">Erythranthe guttata</name>
    <name type="common">Yellow monkey flower</name>
    <name type="synonym">Mimulus guttatus</name>
    <dbReference type="NCBI Taxonomy" id="4155"/>
    <lineage>
        <taxon>Eukaryota</taxon>
        <taxon>Viridiplantae</taxon>
        <taxon>Streptophyta</taxon>
        <taxon>Embryophyta</taxon>
        <taxon>Tracheophyta</taxon>
        <taxon>Spermatophyta</taxon>
        <taxon>Magnoliopsida</taxon>
        <taxon>eudicotyledons</taxon>
        <taxon>Gunneridae</taxon>
        <taxon>Pentapetalae</taxon>
        <taxon>asterids</taxon>
        <taxon>lamiids</taxon>
        <taxon>Lamiales</taxon>
        <taxon>Phrymaceae</taxon>
        <taxon>Erythranthe</taxon>
    </lineage>
</organism>
<feature type="region of interest" description="Disordered" evidence="1">
    <location>
        <begin position="1"/>
        <end position="48"/>
    </location>
</feature>
<accession>A0A022RZB4</accession>
<feature type="compositionally biased region" description="Basic and acidic residues" evidence="1">
    <location>
        <begin position="21"/>
        <end position="37"/>
    </location>
</feature>
<dbReference type="eggNOG" id="ENOG502QTVM">
    <property type="taxonomic scope" value="Eukaryota"/>
</dbReference>
<dbReference type="STRING" id="4155.A0A022RZB4"/>
<dbReference type="GO" id="GO:0042023">
    <property type="term" value="P:DNA endoreduplication"/>
    <property type="evidence" value="ECO:0007669"/>
    <property type="project" value="InterPro"/>
</dbReference>
<dbReference type="InterPro" id="IPR033246">
    <property type="entry name" value="BIN4"/>
</dbReference>
<feature type="compositionally biased region" description="Basic and acidic residues" evidence="1">
    <location>
        <begin position="165"/>
        <end position="184"/>
    </location>
</feature>
<dbReference type="PANTHER" id="PTHR34810:SF1">
    <property type="entry name" value="DNA-BINDING PROTEIN BIN4"/>
    <property type="match status" value="1"/>
</dbReference>
<feature type="compositionally biased region" description="Basic and acidic residues" evidence="1">
    <location>
        <begin position="1"/>
        <end position="11"/>
    </location>
</feature>
<feature type="region of interest" description="Disordered" evidence="1">
    <location>
        <begin position="157"/>
        <end position="226"/>
    </location>
</feature>
<evidence type="ECO:0000313" key="3">
    <source>
        <dbReference type="Proteomes" id="UP000030748"/>
    </source>
</evidence>
<dbReference type="PANTHER" id="PTHR34810">
    <property type="entry name" value="DNA-BINDING PROTEIN BIN4"/>
    <property type="match status" value="1"/>
</dbReference>
<sequence>MKKQEKEDGKTSKKNITSRINGEDDTKNNIVKEDNSGKHAGPQASSSKLPLLLSDKVQRSKALVECEGDFIDLSGDVGSVGRVVISDDPSKNHEMFLDLKGTIYKTTIVPSRTFCVVSFGQSEAKIEAIMNDYIQLKPQSNVYEAETMVEGTLEGFSFGSEDEADKPVARADHGEGGEEQLDGKTKRKPDKTSGPARKKGKPTGGGKPAKKVKKKPQVSKKGKAKK</sequence>
<feature type="compositionally biased region" description="Basic residues" evidence="1">
    <location>
        <begin position="208"/>
        <end position="226"/>
    </location>
</feature>
<proteinExistence type="predicted"/>
<dbReference type="EMBL" id="KI630190">
    <property type="protein sequence ID" value="EYU45346.1"/>
    <property type="molecule type" value="Genomic_DNA"/>
</dbReference>
<dbReference type="GO" id="GO:0009330">
    <property type="term" value="C:DNA topoisomerase type II (double strand cut, ATP-hydrolyzing) complex"/>
    <property type="evidence" value="ECO:0007669"/>
    <property type="project" value="InterPro"/>
</dbReference>
<evidence type="ECO:0008006" key="4">
    <source>
        <dbReference type="Google" id="ProtNLM"/>
    </source>
</evidence>
<gene>
    <name evidence="2" type="ORF">MIMGU_mgv1a013243mg</name>
</gene>
<dbReference type="Proteomes" id="UP000030748">
    <property type="component" value="Unassembled WGS sequence"/>
</dbReference>
<protein>
    <recommendedName>
        <fullName evidence="4">DNA-binding protein BIN4</fullName>
    </recommendedName>
</protein>
<dbReference type="AlphaFoldDB" id="A0A022RZB4"/>